<dbReference type="Proteomes" id="UP001341840">
    <property type="component" value="Unassembled WGS sequence"/>
</dbReference>
<keyword evidence="4" id="KW-1185">Reference proteome</keyword>
<feature type="transmembrane region" description="Helical" evidence="2">
    <location>
        <begin position="63"/>
        <end position="89"/>
    </location>
</feature>
<comment type="caution">
    <text evidence="3">The sequence shown here is derived from an EMBL/GenBank/DDBJ whole genome shotgun (WGS) entry which is preliminary data.</text>
</comment>
<evidence type="ECO:0000313" key="3">
    <source>
        <dbReference type="EMBL" id="MED6202182.1"/>
    </source>
</evidence>
<evidence type="ECO:0000313" key="4">
    <source>
        <dbReference type="Proteomes" id="UP001341840"/>
    </source>
</evidence>
<dbReference type="EMBL" id="JASCZI010214672">
    <property type="protein sequence ID" value="MED6202182.1"/>
    <property type="molecule type" value="Genomic_DNA"/>
</dbReference>
<gene>
    <name evidence="3" type="ORF">PIB30_102785</name>
</gene>
<keyword evidence="2" id="KW-0812">Transmembrane</keyword>
<name>A0ABU6XVB7_9FABA</name>
<proteinExistence type="predicted"/>
<protein>
    <submittedName>
        <fullName evidence="3">Uncharacterized protein</fullName>
    </submittedName>
</protein>
<evidence type="ECO:0000256" key="2">
    <source>
        <dbReference type="SAM" id="Phobius"/>
    </source>
</evidence>
<keyword evidence="2" id="KW-1133">Transmembrane helix</keyword>
<feature type="region of interest" description="Disordered" evidence="1">
    <location>
        <begin position="1"/>
        <end position="30"/>
    </location>
</feature>
<reference evidence="3 4" key="1">
    <citation type="journal article" date="2023" name="Plants (Basel)">
        <title>Bridging the Gap: Combining Genomics and Transcriptomics Approaches to Understand Stylosanthes scabra, an Orphan Legume from the Brazilian Caatinga.</title>
        <authorList>
            <person name="Ferreira-Neto J.R.C."/>
            <person name="da Silva M.D."/>
            <person name="Binneck E."/>
            <person name="de Melo N.F."/>
            <person name="da Silva R.H."/>
            <person name="de Melo A.L.T.M."/>
            <person name="Pandolfi V."/>
            <person name="Bustamante F.O."/>
            <person name="Brasileiro-Vidal A.C."/>
            <person name="Benko-Iseppon A.M."/>
        </authorList>
    </citation>
    <scope>NUCLEOTIDE SEQUENCE [LARGE SCALE GENOMIC DNA]</scope>
    <source>
        <tissue evidence="3">Leaves</tissue>
    </source>
</reference>
<sequence>MVSKSSSSFEGKMRNPIDSGASSHGGVPRRKLKTHPYNGGRCYHGLDAAVLKSRTTKTLIDDFYVVLIISSGSDFILFLVGLPISCFLCGSSGGRPGSFPQDSQMALVAQILYMLHCMPPSKANCAQKVLASLPSILKQHKHAYKAIQ</sequence>
<organism evidence="3 4">
    <name type="scientific">Stylosanthes scabra</name>
    <dbReference type="NCBI Taxonomy" id="79078"/>
    <lineage>
        <taxon>Eukaryota</taxon>
        <taxon>Viridiplantae</taxon>
        <taxon>Streptophyta</taxon>
        <taxon>Embryophyta</taxon>
        <taxon>Tracheophyta</taxon>
        <taxon>Spermatophyta</taxon>
        <taxon>Magnoliopsida</taxon>
        <taxon>eudicotyledons</taxon>
        <taxon>Gunneridae</taxon>
        <taxon>Pentapetalae</taxon>
        <taxon>rosids</taxon>
        <taxon>fabids</taxon>
        <taxon>Fabales</taxon>
        <taxon>Fabaceae</taxon>
        <taxon>Papilionoideae</taxon>
        <taxon>50 kb inversion clade</taxon>
        <taxon>dalbergioids sensu lato</taxon>
        <taxon>Dalbergieae</taxon>
        <taxon>Pterocarpus clade</taxon>
        <taxon>Stylosanthes</taxon>
    </lineage>
</organism>
<accession>A0ABU6XVB7</accession>
<evidence type="ECO:0000256" key="1">
    <source>
        <dbReference type="SAM" id="MobiDB-lite"/>
    </source>
</evidence>
<keyword evidence="2" id="KW-0472">Membrane</keyword>